<accession>A0A0F9UGD0</accession>
<dbReference type="NCBIfam" id="TIGR04335">
    <property type="entry name" value="AmmeMemoSam_A"/>
    <property type="match status" value="1"/>
</dbReference>
<dbReference type="Pfam" id="PF01871">
    <property type="entry name" value="AMMECR1"/>
    <property type="match status" value="1"/>
</dbReference>
<dbReference type="InterPro" id="IPR027623">
    <property type="entry name" value="AmmeMemoSam_A"/>
</dbReference>
<dbReference type="PROSITE" id="PS51112">
    <property type="entry name" value="AMMECR1"/>
    <property type="match status" value="1"/>
</dbReference>
<proteinExistence type="predicted"/>
<dbReference type="Gene3D" id="3.30.1490.150">
    <property type="entry name" value="Hypothetical protein ph0010, domain 2"/>
    <property type="match status" value="1"/>
</dbReference>
<dbReference type="InterPro" id="IPR036071">
    <property type="entry name" value="AMMECR1_dom_sf"/>
</dbReference>
<feature type="domain" description="AMMECR1" evidence="1">
    <location>
        <begin position="5"/>
        <end position="172"/>
    </location>
</feature>
<dbReference type="InterPro" id="IPR023473">
    <property type="entry name" value="AMMECR1"/>
</dbReference>
<evidence type="ECO:0000259" key="1">
    <source>
        <dbReference type="PROSITE" id="PS51112"/>
    </source>
</evidence>
<dbReference type="PANTHER" id="PTHR13016">
    <property type="entry name" value="AMMECR1 HOMOLOG"/>
    <property type="match status" value="1"/>
</dbReference>
<dbReference type="SUPFAM" id="SSF143447">
    <property type="entry name" value="AMMECR1-like"/>
    <property type="match status" value="1"/>
</dbReference>
<organism evidence="2">
    <name type="scientific">marine sediment metagenome</name>
    <dbReference type="NCBI Taxonomy" id="412755"/>
    <lineage>
        <taxon>unclassified sequences</taxon>
        <taxon>metagenomes</taxon>
        <taxon>ecological metagenomes</taxon>
    </lineage>
</organism>
<name>A0A0F9UGD0_9ZZZZ</name>
<dbReference type="InterPro" id="IPR002733">
    <property type="entry name" value="AMMECR1_domain"/>
</dbReference>
<sequence>MGDEKLKDIIHALAKDAVESYVIDKITIKAVHKNSFLRVPAAAFVSLKSNDHLRGCIGTIKPTKTTLAEEIVENAVKAATQDYRFQPIQALELAVLNYSVDVLSKMQPVIDRQELDPKKYGVLVQKGSYQGLLLPDLDGVDSVDQQLSIAKQKAGIINDDGIEIFKFEVQRF</sequence>
<dbReference type="Gene3D" id="3.30.700.20">
    <property type="entry name" value="Hypothetical protein ph0010, domain 1"/>
    <property type="match status" value="1"/>
</dbReference>
<dbReference type="EMBL" id="LAZR01000701">
    <property type="protein sequence ID" value="KKN60271.1"/>
    <property type="molecule type" value="Genomic_DNA"/>
</dbReference>
<evidence type="ECO:0000313" key="2">
    <source>
        <dbReference type="EMBL" id="KKN60271.1"/>
    </source>
</evidence>
<reference evidence="2" key="1">
    <citation type="journal article" date="2015" name="Nature">
        <title>Complex archaea that bridge the gap between prokaryotes and eukaryotes.</title>
        <authorList>
            <person name="Spang A."/>
            <person name="Saw J.H."/>
            <person name="Jorgensen S.L."/>
            <person name="Zaremba-Niedzwiedzka K."/>
            <person name="Martijn J."/>
            <person name="Lind A.E."/>
            <person name="van Eijk R."/>
            <person name="Schleper C."/>
            <person name="Guy L."/>
            <person name="Ettema T.J."/>
        </authorList>
    </citation>
    <scope>NUCLEOTIDE SEQUENCE</scope>
</reference>
<dbReference type="InterPro" id="IPR027485">
    <property type="entry name" value="AMMECR1_N"/>
</dbReference>
<dbReference type="AlphaFoldDB" id="A0A0F9UGD0"/>
<dbReference type="PANTHER" id="PTHR13016:SF0">
    <property type="entry name" value="AMME SYNDROME CANDIDATE GENE 1 PROTEIN"/>
    <property type="match status" value="1"/>
</dbReference>
<protein>
    <recommendedName>
        <fullName evidence="1">AMMECR1 domain-containing protein</fullName>
    </recommendedName>
</protein>
<comment type="caution">
    <text evidence="2">The sequence shown here is derived from an EMBL/GenBank/DDBJ whole genome shotgun (WGS) entry which is preliminary data.</text>
</comment>
<gene>
    <name evidence="2" type="ORF">LCGC14_0533940</name>
</gene>